<accession>A0AAE1B1A0</accession>
<name>A0AAE1B1A0_9GAST</name>
<feature type="region of interest" description="Disordered" evidence="1">
    <location>
        <begin position="1"/>
        <end position="38"/>
    </location>
</feature>
<feature type="compositionally biased region" description="Acidic residues" evidence="1">
    <location>
        <begin position="10"/>
        <end position="26"/>
    </location>
</feature>
<reference evidence="2" key="1">
    <citation type="journal article" date="2023" name="G3 (Bethesda)">
        <title>A reference genome for the long-term kleptoplast-retaining sea slug Elysia crispata morphotype clarki.</title>
        <authorList>
            <person name="Eastman K.E."/>
            <person name="Pendleton A.L."/>
            <person name="Shaikh M.A."/>
            <person name="Suttiyut T."/>
            <person name="Ogas R."/>
            <person name="Tomko P."/>
            <person name="Gavelis G."/>
            <person name="Widhalm J.R."/>
            <person name="Wisecaver J.H."/>
        </authorList>
    </citation>
    <scope>NUCLEOTIDE SEQUENCE</scope>
    <source>
        <strain evidence="2">ECLA1</strain>
    </source>
</reference>
<dbReference type="EMBL" id="JAWDGP010000753">
    <property type="protein sequence ID" value="KAK3797494.1"/>
    <property type="molecule type" value="Genomic_DNA"/>
</dbReference>
<dbReference type="Proteomes" id="UP001283361">
    <property type="component" value="Unassembled WGS sequence"/>
</dbReference>
<evidence type="ECO:0000313" key="3">
    <source>
        <dbReference type="Proteomes" id="UP001283361"/>
    </source>
</evidence>
<protein>
    <submittedName>
        <fullName evidence="2">Uncharacterized protein</fullName>
    </submittedName>
</protein>
<gene>
    <name evidence="2" type="ORF">RRG08_028684</name>
</gene>
<sequence>MRAVRVPLEESSEEEESDQDSDDTEAQEVRGQGTGGVVGPRLNMILPDDLILEDLAAIWMSDTEAKLVLLFYTMRHVIVKTEDLPKSHDVQLVKHQS</sequence>
<comment type="caution">
    <text evidence="2">The sequence shown here is derived from an EMBL/GenBank/DDBJ whole genome shotgun (WGS) entry which is preliminary data.</text>
</comment>
<keyword evidence="3" id="KW-1185">Reference proteome</keyword>
<evidence type="ECO:0000256" key="1">
    <source>
        <dbReference type="SAM" id="MobiDB-lite"/>
    </source>
</evidence>
<evidence type="ECO:0000313" key="2">
    <source>
        <dbReference type="EMBL" id="KAK3797494.1"/>
    </source>
</evidence>
<proteinExistence type="predicted"/>
<organism evidence="2 3">
    <name type="scientific">Elysia crispata</name>
    <name type="common">lettuce slug</name>
    <dbReference type="NCBI Taxonomy" id="231223"/>
    <lineage>
        <taxon>Eukaryota</taxon>
        <taxon>Metazoa</taxon>
        <taxon>Spiralia</taxon>
        <taxon>Lophotrochozoa</taxon>
        <taxon>Mollusca</taxon>
        <taxon>Gastropoda</taxon>
        <taxon>Heterobranchia</taxon>
        <taxon>Euthyneura</taxon>
        <taxon>Panpulmonata</taxon>
        <taxon>Sacoglossa</taxon>
        <taxon>Placobranchoidea</taxon>
        <taxon>Plakobranchidae</taxon>
        <taxon>Elysia</taxon>
    </lineage>
</organism>
<dbReference type="AlphaFoldDB" id="A0AAE1B1A0"/>